<evidence type="ECO:0000259" key="3">
    <source>
        <dbReference type="SMART" id="SM00822"/>
    </source>
</evidence>
<evidence type="ECO:0000256" key="1">
    <source>
        <dbReference type="RuleBase" id="RU000363"/>
    </source>
</evidence>
<comment type="similarity">
    <text evidence="1">Belongs to the short-chain dehydrogenases/reductases (SDR) family.</text>
</comment>
<dbReference type="PRINTS" id="PR00081">
    <property type="entry name" value="GDHRDH"/>
</dbReference>
<dbReference type="InterPro" id="IPR020904">
    <property type="entry name" value="Sc_DH/Rdtase_CS"/>
</dbReference>
<dbReference type="SMART" id="SM00822">
    <property type="entry name" value="PKS_KR"/>
    <property type="match status" value="1"/>
</dbReference>
<dbReference type="PANTHER" id="PTHR45274">
    <property type="entry name" value="NAD(P)-BINDING ROSSMANN-FOLD SUPERFAMILY PROTEIN"/>
    <property type="match status" value="1"/>
</dbReference>
<feature type="region of interest" description="Disordered" evidence="2">
    <location>
        <begin position="368"/>
        <end position="387"/>
    </location>
</feature>
<dbReference type="PANTHER" id="PTHR45274:SF2">
    <property type="entry name" value="NAD(P)-BINDING ROSSMANN-FOLD SUPERFAMILY PROTEIN"/>
    <property type="match status" value="1"/>
</dbReference>
<proteinExistence type="inferred from homology"/>
<evidence type="ECO:0000313" key="5">
    <source>
        <dbReference type="Proteomes" id="UP001244341"/>
    </source>
</evidence>
<dbReference type="InterPro" id="IPR057326">
    <property type="entry name" value="KR_dom"/>
</dbReference>
<sequence length="387" mass="40043">MCCGLFLAVPAAVTAFIAGYFCPRQDALLHGAGQLLQLGADSLGPLAQPLGYAAAGLGWVGALVAFVTVSATGTAIALYGLMSADADLALLLRGRHKPDAFRGKVIWITGASQGIGEALAKYLAGQGARLILSSRSAERLQRVKEACPDPSAVLVLPFDLLGPEADLAAAAAAADGAFGGAGIDFLIHNAGASQHALAAETTGEVAQQLLDINTLAPIRLTQAALPHMLKRGKGRLVVTASMAAKVPSPGQAVYSAAKMAVWGYFGSLATEVADKGISVTVICPGPVGSSSDTPRVLFGPKGKISRLEQQDKRRMAPARAVQLMANAMAAGVEEAWLAKQPVLTMAYLMQYLPLLGWMVLKKVGPGRARALSSGKSGYDVSSMLREQ</sequence>
<protein>
    <recommendedName>
        <fullName evidence="3">Ketoreductase domain-containing protein</fullName>
    </recommendedName>
</protein>
<dbReference type="InterPro" id="IPR002347">
    <property type="entry name" value="SDR_fam"/>
</dbReference>
<dbReference type="EMBL" id="CP126214">
    <property type="protein sequence ID" value="WIA16658.1"/>
    <property type="molecule type" value="Genomic_DNA"/>
</dbReference>
<dbReference type="Pfam" id="PF00106">
    <property type="entry name" value="adh_short"/>
    <property type="match status" value="1"/>
</dbReference>
<dbReference type="Gene3D" id="3.40.50.720">
    <property type="entry name" value="NAD(P)-binding Rossmann-like Domain"/>
    <property type="match status" value="1"/>
</dbReference>
<gene>
    <name evidence="4" type="ORF">OEZ85_013321</name>
</gene>
<dbReference type="Proteomes" id="UP001244341">
    <property type="component" value="Chromosome 7b"/>
</dbReference>
<accession>A0ABY8U7M9</accession>
<dbReference type="InterPro" id="IPR036291">
    <property type="entry name" value="NAD(P)-bd_dom_sf"/>
</dbReference>
<dbReference type="PROSITE" id="PS00061">
    <property type="entry name" value="ADH_SHORT"/>
    <property type="match status" value="1"/>
</dbReference>
<feature type="domain" description="Ketoreductase" evidence="3">
    <location>
        <begin position="104"/>
        <end position="290"/>
    </location>
</feature>
<reference evidence="4 5" key="1">
    <citation type="submission" date="2023-05" db="EMBL/GenBank/DDBJ databases">
        <title>A 100% complete, gapless, phased diploid assembly of the Scenedesmus obliquus UTEX 3031 genome.</title>
        <authorList>
            <person name="Biondi T.C."/>
            <person name="Hanschen E.R."/>
            <person name="Kwon T."/>
            <person name="Eng W."/>
            <person name="Kruse C.P.S."/>
            <person name="Koehler S.I."/>
            <person name="Kunde Y."/>
            <person name="Gleasner C.D."/>
            <person name="You Mak K.T."/>
            <person name="Polle J."/>
            <person name="Hovde B.T."/>
            <person name="Starkenburg S.R."/>
        </authorList>
    </citation>
    <scope>NUCLEOTIDE SEQUENCE [LARGE SCALE GENOMIC DNA]</scope>
    <source>
        <strain evidence="4 5">DOE0152z</strain>
    </source>
</reference>
<organism evidence="4 5">
    <name type="scientific">Tetradesmus obliquus</name>
    <name type="common">Green alga</name>
    <name type="synonym">Acutodesmus obliquus</name>
    <dbReference type="NCBI Taxonomy" id="3088"/>
    <lineage>
        <taxon>Eukaryota</taxon>
        <taxon>Viridiplantae</taxon>
        <taxon>Chlorophyta</taxon>
        <taxon>core chlorophytes</taxon>
        <taxon>Chlorophyceae</taxon>
        <taxon>CS clade</taxon>
        <taxon>Sphaeropleales</taxon>
        <taxon>Scenedesmaceae</taxon>
        <taxon>Tetradesmus</taxon>
    </lineage>
</organism>
<dbReference type="SUPFAM" id="SSF51735">
    <property type="entry name" value="NAD(P)-binding Rossmann-fold domains"/>
    <property type="match status" value="1"/>
</dbReference>
<evidence type="ECO:0000256" key="2">
    <source>
        <dbReference type="SAM" id="MobiDB-lite"/>
    </source>
</evidence>
<dbReference type="PRINTS" id="PR00080">
    <property type="entry name" value="SDRFAMILY"/>
</dbReference>
<evidence type="ECO:0000313" key="4">
    <source>
        <dbReference type="EMBL" id="WIA16658.1"/>
    </source>
</evidence>
<name>A0ABY8U7M9_TETOB</name>
<keyword evidence="5" id="KW-1185">Reference proteome</keyword>